<accession>A0ABS3VH02</accession>
<proteinExistence type="predicted"/>
<comment type="caution">
    <text evidence="1">The sequence shown here is derived from an EMBL/GenBank/DDBJ whole genome shotgun (WGS) entry which is preliminary data.</text>
</comment>
<gene>
    <name evidence="1" type="ORF">JQN83_29260</name>
</gene>
<evidence type="ECO:0000313" key="2">
    <source>
        <dbReference type="Proteomes" id="UP000671399"/>
    </source>
</evidence>
<sequence length="189" mass="19220">MLTAEVLMSHSLAGEPPSAGRRAAPLTTAAYSAVEWDLLTTLPGRVLVAAASPGPGRPARDVAAGLVGLDAVAAGRASDSDLVRAVAAAIYARHDGATAPTGSATAPTDSAAVPTGSAAALAGGLADPAELPQVCRAAVRVLRRRADPADSAAYRQWVESVAVRVCRTGTPQPSHRRFLDRLGDALDLR</sequence>
<name>A0ABS3VH02_9ACTN</name>
<keyword evidence="2" id="KW-1185">Reference proteome</keyword>
<evidence type="ECO:0000313" key="1">
    <source>
        <dbReference type="EMBL" id="MBO4164867.1"/>
    </source>
</evidence>
<evidence type="ECO:0008006" key="3">
    <source>
        <dbReference type="Google" id="ProtNLM"/>
    </source>
</evidence>
<protein>
    <recommendedName>
        <fullName evidence="3">DUF4129 domain-containing protein</fullName>
    </recommendedName>
</protein>
<dbReference type="Proteomes" id="UP000671399">
    <property type="component" value="Unassembled WGS sequence"/>
</dbReference>
<dbReference type="RefSeq" id="WP_208570379.1">
    <property type="nucleotide sequence ID" value="NZ_JAGFWR010000030.1"/>
</dbReference>
<dbReference type="EMBL" id="JAGFWR010000030">
    <property type="protein sequence ID" value="MBO4164867.1"/>
    <property type="molecule type" value="Genomic_DNA"/>
</dbReference>
<reference evidence="1 2" key="1">
    <citation type="submission" date="2021-03" db="EMBL/GenBank/DDBJ databases">
        <authorList>
            <person name="Lee D.-H."/>
        </authorList>
    </citation>
    <scope>NUCLEOTIDE SEQUENCE [LARGE SCALE GENOMIC DNA]</scope>
    <source>
        <strain evidence="1 2">MMS20-R2-23</strain>
    </source>
</reference>
<organism evidence="1 2">
    <name type="scientific">Micromonospora antibiotica</name>
    <dbReference type="NCBI Taxonomy" id="2807623"/>
    <lineage>
        <taxon>Bacteria</taxon>
        <taxon>Bacillati</taxon>
        <taxon>Actinomycetota</taxon>
        <taxon>Actinomycetes</taxon>
        <taxon>Micromonosporales</taxon>
        <taxon>Micromonosporaceae</taxon>
        <taxon>Micromonospora</taxon>
    </lineage>
</organism>